<dbReference type="AlphaFoldDB" id="A0A1E5JLT1"/>
<dbReference type="GO" id="GO:0046872">
    <property type="term" value="F:metal ion binding"/>
    <property type="evidence" value="ECO:0007669"/>
    <property type="project" value="UniProtKB-KW"/>
</dbReference>
<dbReference type="EMBL" id="LSOG01000094">
    <property type="protein sequence ID" value="OEH45505.1"/>
    <property type="molecule type" value="Genomic_DNA"/>
</dbReference>
<evidence type="ECO:0000256" key="2">
    <source>
        <dbReference type="ARBA" id="ARBA00022723"/>
    </source>
</evidence>
<keyword evidence="4" id="KW-0560">Oxidoreductase</keyword>
<dbReference type="SUPFAM" id="SSF50129">
    <property type="entry name" value="GroES-like"/>
    <property type="match status" value="1"/>
</dbReference>
<evidence type="ECO:0000256" key="3">
    <source>
        <dbReference type="ARBA" id="ARBA00022833"/>
    </source>
</evidence>
<sequence length="75" mass="8570">MHAMVMEKPGQNLIFKEVKKPAPKENEVLIKVQTCGICRTDLHVLDGELKTPTSPYSGSSNCRYNRKNWCFSHSF</sequence>
<evidence type="ECO:0000256" key="4">
    <source>
        <dbReference type="ARBA" id="ARBA00023002"/>
    </source>
</evidence>
<proteinExistence type="predicted"/>
<dbReference type="InterPro" id="IPR011032">
    <property type="entry name" value="GroES-like_sf"/>
</dbReference>
<gene>
    <name evidence="6" type="primary">adh</name>
    <name evidence="6" type="ORF">lpari_03556</name>
</gene>
<keyword evidence="7" id="KW-1185">Reference proteome</keyword>
<dbReference type="Pfam" id="PF08240">
    <property type="entry name" value="ADH_N"/>
    <property type="match status" value="1"/>
</dbReference>
<dbReference type="PANTHER" id="PTHR42940:SF8">
    <property type="entry name" value="VACUOLAR PROTEIN SORTING-ASSOCIATED PROTEIN 11"/>
    <property type="match status" value="1"/>
</dbReference>
<dbReference type="GO" id="GO:0004022">
    <property type="term" value="F:alcohol dehydrogenase (NAD+) activity"/>
    <property type="evidence" value="ECO:0007669"/>
    <property type="project" value="TreeGrafter"/>
</dbReference>
<comment type="cofactor">
    <cofactor evidence="1">
        <name>Zn(2+)</name>
        <dbReference type="ChEBI" id="CHEBI:29105"/>
    </cofactor>
</comment>
<evidence type="ECO:0000256" key="1">
    <source>
        <dbReference type="ARBA" id="ARBA00001947"/>
    </source>
</evidence>
<dbReference type="GO" id="GO:0005737">
    <property type="term" value="C:cytoplasm"/>
    <property type="evidence" value="ECO:0007669"/>
    <property type="project" value="TreeGrafter"/>
</dbReference>
<organism evidence="6 7">
    <name type="scientific">Legionella parisiensis</name>
    <dbReference type="NCBI Taxonomy" id="45071"/>
    <lineage>
        <taxon>Bacteria</taxon>
        <taxon>Pseudomonadati</taxon>
        <taxon>Pseudomonadota</taxon>
        <taxon>Gammaproteobacteria</taxon>
        <taxon>Legionellales</taxon>
        <taxon>Legionellaceae</taxon>
        <taxon>Legionella</taxon>
    </lineage>
</organism>
<feature type="domain" description="Alcohol dehydrogenase-like N-terminal" evidence="5">
    <location>
        <begin position="25"/>
        <end position="55"/>
    </location>
</feature>
<dbReference type="Proteomes" id="UP000095229">
    <property type="component" value="Unassembled WGS sequence"/>
</dbReference>
<name>A0A1E5JLT1_9GAMM</name>
<dbReference type="PANTHER" id="PTHR42940">
    <property type="entry name" value="ALCOHOL DEHYDROGENASE 1-RELATED"/>
    <property type="match status" value="1"/>
</dbReference>
<dbReference type="InterPro" id="IPR013154">
    <property type="entry name" value="ADH-like_N"/>
</dbReference>
<evidence type="ECO:0000259" key="5">
    <source>
        <dbReference type="Pfam" id="PF08240"/>
    </source>
</evidence>
<accession>A0A1E5JLT1</accession>
<evidence type="ECO:0000313" key="6">
    <source>
        <dbReference type="EMBL" id="OEH45505.1"/>
    </source>
</evidence>
<dbReference type="PATRIC" id="fig|45071.7.peg.3818"/>
<evidence type="ECO:0000313" key="7">
    <source>
        <dbReference type="Proteomes" id="UP000095229"/>
    </source>
</evidence>
<reference evidence="6 7" key="1">
    <citation type="submission" date="2016-02" db="EMBL/GenBank/DDBJ databases">
        <title>Secondary metabolites in Legionella.</title>
        <authorList>
            <person name="Tobias N.J."/>
            <person name="Bode H.B."/>
        </authorList>
    </citation>
    <scope>NUCLEOTIDE SEQUENCE [LARGE SCALE GENOMIC DNA]</scope>
    <source>
        <strain evidence="6 7">DSM 19216</strain>
    </source>
</reference>
<keyword evidence="3" id="KW-0862">Zinc</keyword>
<dbReference type="Gene3D" id="3.90.180.10">
    <property type="entry name" value="Medium-chain alcohol dehydrogenases, catalytic domain"/>
    <property type="match status" value="1"/>
</dbReference>
<keyword evidence="2" id="KW-0479">Metal-binding</keyword>
<protein>
    <submittedName>
        <fullName evidence="6">Alcohol dehydrogenase</fullName>
    </submittedName>
</protein>
<comment type="caution">
    <text evidence="6">The sequence shown here is derived from an EMBL/GenBank/DDBJ whole genome shotgun (WGS) entry which is preliminary data.</text>
</comment>